<organism evidence="1 2">
    <name type="scientific">Rhodotorula taiwanensis</name>
    <dbReference type="NCBI Taxonomy" id="741276"/>
    <lineage>
        <taxon>Eukaryota</taxon>
        <taxon>Fungi</taxon>
        <taxon>Dikarya</taxon>
        <taxon>Basidiomycota</taxon>
        <taxon>Pucciniomycotina</taxon>
        <taxon>Microbotryomycetes</taxon>
        <taxon>Sporidiobolales</taxon>
        <taxon>Sporidiobolaceae</taxon>
        <taxon>Rhodotorula</taxon>
    </lineage>
</organism>
<evidence type="ECO:0000313" key="2">
    <source>
        <dbReference type="Proteomes" id="UP000237144"/>
    </source>
</evidence>
<evidence type="ECO:0000313" key="1">
    <source>
        <dbReference type="EMBL" id="POY70135.1"/>
    </source>
</evidence>
<protein>
    <submittedName>
        <fullName evidence="1">Uncharacterized protein</fullName>
    </submittedName>
</protein>
<dbReference type="AlphaFoldDB" id="A0A2S5B050"/>
<reference evidence="1 2" key="1">
    <citation type="journal article" date="2018" name="Front. Microbiol.">
        <title>Prospects for Fungal Bioremediation of Acidic Radioactive Waste Sites: Characterization and Genome Sequence of Rhodotorula taiwanensis MD1149.</title>
        <authorList>
            <person name="Tkavc R."/>
            <person name="Matrosova V.Y."/>
            <person name="Grichenko O.E."/>
            <person name="Gostincar C."/>
            <person name="Volpe R.P."/>
            <person name="Klimenkova P."/>
            <person name="Gaidamakova E.K."/>
            <person name="Zhou C.E."/>
            <person name="Stewart B.J."/>
            <person name="Lyman M.G."/>
            <person name="Malfatti S.A."/>
            <person name="Rubinfeld B."/>
            <person name="Courtot M."/>
            <person name="Singh J."/>
            <person name="Dalgard C.L."/>
            <person name="Hamilton T."/>
            <person name="Frey K.G."/>
            <person name="Gunde-Cimerman N."/>
            <person name="Dugan L."/>
            <person name="Daly M.J."/>
        </authorList>
    </citation>
    <scope>NUCLEOTIDE SEQUENCE [LARGE SCALE GENOMIC DNA]</scope>
    <source>
        <strain evidence="1 2">MD1149</strain>
    </source>
</reference>
<name>A0A2S5B050_9BASI</name>
<dbReference type="EMBL" id="PJQD01000143">
    <property type="protein sequence ID" value="POY70135.1"/>
    <property type="molecule type" value="Genomic_DNA"/>
</dbReference>
<proteinExistence type="predicted"/>
<sequence>MPHSSSEELPADGFHEPTEEDIRRLARSAGTHFDAMQSLFHTVLRQTTLDPYMLMVLRDYIKPDIQTNAVFLETSSESRVEFKDRLVEAARYYVEEEHLLRHVLNAPPPLPHSYLKLYSASQCLVRGRPWARHPLQDALLPDVVLPATYRQLNQVDRALAYAGLRRFARNAVHDSAQVILQNNDGRAASHRLFLLTQDLVSACANLSGWVSEETRRAAEATLHQILPYTDWTADVLANRQADGWTSHPDLDFRFLRWRNEFLLGLLRVPTSVYEPVSRE</sequence>
<gene>
    <name evidence="1" type="ORF">BMF94_6865</name>
</gene>
<accession>A0A2S5B050</accession>
<keyword evidence="2" id="KW-1185">Reference proteome</keyword>
<comment type="caution">
    <text evidence="1">The sequence shown here is derived from an EMBL/GenBank/DDBJ whole genome shotgun (WGS) entry which is preliminary data.</text>
</comment>
<dbReference type="Proteomes" id="UP000237144">
    <property type="component" value="Unassembled WGS sequence"/>
</dbReference>